<dbReference type="STRING" id="5539.A0A3E2H2Y1"/>
<reference evidence="1 2" key="1">
    <citation type="submission" date="2018-05" db="EMBL/GenBank/DDBJ databases">
        <title>Draft genome sequence of Scytalidium lignicola DSM 105466, a ubiquitous saprotrophic fungus.</title>
        <authorList>
            <person name="Buettner E."/>
            <person name="Gebauer A.M."/>
            <person name="Hofrichter M."/>
            <person name="Liers C."/>
            <person name="Kellner H."/>
        </authorList>
    </citation>
    <scope>NUCLEOTIDE SEQUENCE [LARGE SCALE GENOMIC DNA]</scope>
    <source>
        <strain evidence="1 2">DSM 105466</strain>
    </source>
</reference>
<keyword evidence="2" id="KW-1185">Reference proteome</keyword>
<protein>
    <submittedName>
        <fullName evidence="1">Uncharacterized protein</fullName>
    </submittedName>
</protein>
<comment type="caution">
    <text evidence="1">The sequence shown here is derived from an EMBL/GenBank/DDBJ whole genome shotgun (WGS) entry which is preliminary data.</text>
</comment>
<proteinExistence type="predicted"/>
<evidence type="ECO:0000313" key="1">
    <source>
        <dbReference type="EMBL" id="RFU27363.1"/>
    </source>
</evidence>
<dbReference type="OrthoDB" id="25921at2759"/>
<accession>A0A3E2H2Y1</accession>
<name>A0A3E2H2Y1_SCYLI</name>
<sequence length="219" mass="25383">LHRPTPRNLQPSRTSRVESVHAAMRLADEYQKQQQNERLFYPWLAVHVLFEAAIVLLNVCWNCGDWLGDHINIEDLIRYIHQYPDILKKITSIWSDVEICVEAIESLSEPVLCRLRRLSSNPDLSELDPTISQRIHAFLFPDHDEGQAPLILSPEERVLDEFDNTRVTAHESDWLRGWQFEDAPLESTFQIEETALGLFTEDGLDADSIYLTSLFQQLD</sequence>
<evidence type="ECO:0000313" key="2">
    <source>
        <dbReference type="Proteomes" id="UP000258309"/>
    </source>
</evidence>
<organism evidence="1 2">
    <name type="scientific">Scytalidium lignicola</name>
    <name type="common">Hyphomycete</name>
    <dbReference type="NCBI Taxonomy" id="5539"/>
    <lineage>
        <taxon>Eukaryota</taxon>
        <taxon>Fungi</taxon>
        <taxon>Dikarya</taxon>
        <taxon>Ascomycota</taxon>
        <taxon>Pezizomycotina</taxon>
        <taxon>Leotiomycetes</taxon>
        <taxon>Leotiomycetes incertae sedis</taxon>
        <taxon>Scytalidium</taxon>
    </lineage>
</organism>
<gene>
    <name evidence="1" type="ORF">B7463_g8963</name>
</gene>
<feature type="non-terminal residue" evidence="1">
    <location>
        <position position="1"/>
    </location>
</feature>
<feature type="non-terminal residue" evidence="1">
    <location>
        <position position="219"/>
    </location>
</feature>
<dbReference type="EMBL" id="NCSJ02000210">
    <property type="protein sequence ID" value="RFU27363.1"/>
    <property type="molecule type" value="Genomic_DNA"/>
</dbReference>
<dbReference type="Proteomes" id="UP000258309">
    <property type="component" value="Unassembled WGS sequence"/>
</dbReference>
<dbReference type="AlphaFoldDB" id="A0A3E2H2Y1"/>